<dbReference type="Proteomes" id="UP000077671">
    <property type="component" value="Unassembled WGS sequence"/>
</dbReference>
<feature type="region of interest" description="Disordered" evidence="1">
    <location>
        <begin position="213"/>
        <end position="250"/>
    </location>
</feature>
<proteinExistence type="predicted"/>
<dbReference type="AlphaFoldDB" id="A0A8T8SJG0"/>
<name>A0A8T8SJG0_9BASI</name>
<reference evidence="2" key="2">
    <citation type="journal article" date="2019" name="IMA Fungus">
        <title>Genome sequencing and comparison of five Tilletia species to identify candidate genes for the detection of regulated species infecting wheat.</title>
        <authorList>
            <person name="Nguyen H.D.T."/>
            <person name="Sultana T."/>
            <person name="Kesanakurti P."/>
            <person name="Hambleton S."/>
        </authorList>
    </citation>
    <scope>NUCLEOTIDE SEQUENCE</scope>
    <source>
        <strain evidence="2">DAOMC 238032</strain>
    </source>
</reference>
<dbReference type="EMBL" id="LWDD02002315">
    <property type="protein sequence ID" value="KAE8241271.1"/>
    <property type="molecule type" value="Genomic_DNA"/>
</dbReference>
<evidence type="ECO:0000313" key="3">
    <source>
        <dbReference type="Proteomes" id="UP000077671"/>
    </source>
</evidence>
<sequence length="365" mass="39905">MSVLPSVAHPTQSDHDPRLLLGYDPDGTVGDIIQLPCQTTLSKVAASQYVELWHFTAEGIAVGFRKGTNFTDGARRFMDQLGTELELPKAAIPDQRMSFEMYFHAARKHLETIRHVAMQQIDPVKRTILNNEAAIWAKAYSGLSSRQGSWAMTAKYSALLRHYYYTCTIGMTRPNPAKWQTKLWDHVISVRQGNLWEGTLPYESLLGLPGSASSTAPAHTTVAPPARPPRQSYRGGHQGPSRPFRSGPSGVSRAASGACFICGRTQRDLAHDVYTCKPQKPQAAAAMAATSLGSLCSTTGIAFTSQARVMGGRGGFGGSWRFTAPRLISRRRASSSVQASDAIQCSTRHCSAGVRRCSEIWYRSQ</sequence>
<accession>A0A8T8SJG0</accession>
<evidence type="ECO:0000256" key="1">
    <source>
        <dbReference type="SAM" id="MobiDB-lite"/>
    </source>
</evidence>
<evidence type="ECO:0000313" key="2">
    <source>
        <dbReference type="EMBL" id="KAE8241271.1"/>
    </source>
</evidence>
<comment type="caution">
    <text evidence="2">The sequence shown here is derived from an EMBL/GenBank/DDBJ whole genome shotgun (WGS) entry which is preliminary data.</text>
</comment>
<gene>
    <name evidence="2" type="ORF">A4X03_0g8185</name>
</gene>
<protein>
    <submittedName>
        <fullName evidence="2">Uncharacterized protein</fullName>
    </submittedName>
</protein>
<organism evidence="2 3">
    <name type="scientific">Tilletia caries</name>
    <name type="common">wheat bunt fungus</name>
    <dbReference type="NCBI Taxonomy" id="13290"/>
    <lineage>
        <taxon>Eukaryota</taxon>
        <taxon>Fungi</taxon>
        <taxon>Dikarya</taxon>
        <taxon>Basidiomycota</taxon>
        <taxon>Ustilaginomycotina</taxon>
        <taxon>Exobasidiomycetes</taxon>
        <taxon>Tilletiales</taxon>
        <taxon>Tilletiaceae</taxon>
        <taxon>Tilletia</taxon>
    </lineage>
</organism>
<reference evidence="2" key="1">
    <citation type="submission" date="2016-04" db="EMBL/GenBank/DDBJ databases">
        <authorList>
            <person name="Nguyen H.D."/>
            <person name="Kesanakurti P."/>
            <person name="Cullis J."/>
            <person name="Levesque C.A."/>
            <person name="Hambleton S."/>
        </authorList>
    </citation>
    <scope>NUCLEOTIDE SEQUENCE</scope>
    <source>
        <strain evidence="2">DAOMC 238032</strain>
    </source>
</reference>
<feature type="compositionally biased region" description="Low complexity" evidence="1">
    <location>
        <begin position="213"/>
        <end position="224"/>
    </location>
</feature>